<evidence type="ECO:0000313" key="2">
    <source>
        <dbReference type="EMBL" id="KAF9476759.1"/>
    </source>
</evidence>
<reference evidence="2" key="1">
    <citation type="submission" date="2020-11" db="EMBL/GenBank/DDBJ databases">
        <authorList>
            <consortium name="DOE Joint Genome Institute"/>
            <person name="Ahrendt S."/>
            <person name="Riley R."/>
            <person name="Andreopoulos W."/>
            <person name="Labutti K."/>
            <person name="Pangilinan J."/>
            <person name="Ruiz-Duenas F.J."/>
            <person name="Barrasa J.M."/>
            <person name="Sanchez-Garcia M."/>
            <person name="Camarero S."/>
            <person name="Miyauchi S."/>
            <person name="Serrano A."/>
            <person name="Linde D."/>
            <person name="Babiker R."/>
            <person name="Drula E."/>
            <person name="Ayuso-Fernandez I."/>
            <person name="Pacheco R."/>
            <person name="Padilla G."/>
            <person name="Ferreira P."/>
            <person name="Barriuso J."/>
            <person name="Kellner H."/>
            <person name="Castanera R."/>
            <person name="Alfaro M."/>
            <person name="Ramirez L."/>
            <person name="Pisabarro A.G."/>
            <person name="Kuo A."/>
            <person name="Tritt A."/>
            <person name="Lipzen A."/>
            <person name="He G."/>
            <person name="Yan M."/>
            <person name="Ng V."/>
            <person name="Cullen D."/>
            <person name="Martin F."/>
            <person name="Rosso M.-N."/>
            <person name="Henrissat B."/>
            <person name="Hibbett D."/>
            <person name="Martinez A.T."/>
            <person name="Grigoriev I.V."/>
        </authorList>
    </citation>
    <scope>NUCLEOTIDE SEQUENCE</scope>
    <source>
        <strain evidence="2">CIRM-BRFM 674</strain>
    </source>
</reference>
<protein>
    <submittedName>
        <fullName evidence="2">Uncharacterized protein</fullName>
    </submittedName>
</protein>
<feature type="compositionally biased region" description="Acidic residues" evidence="1">
    <location>
        <begin position="69"/>
        <end position="82"/>
    </location>
</feature>
<comment type="caution">
    <text evidence="2">The sequence shown here is derived from an EMBL/GenBank/DDBJ whole genome shotgun (WGS) entry which is preliminary data.</text>
</comment>
<proteinExistence type="predicted"/>
<gene>
    <name evidence="2" type="ORF">BDN70DRAFT_882012</name>
</gene>
<dbReference type="EMBL" id="MU155283">
    <property type="protein sequence ID" value="KAF9476759.1"/>
    <property type="molecule type" value="Genomic_DNA"/>
</dbReference>
<feature type="region of interest" description="Disordered" evidence="1">
    <location>
        <begin position="68"/>
        <end position="87"/>
    </location>
</feature>
<sequence>MGGLTNSLAKIRAFFTSWPSESDTKVTGPSYKRPEDIWWRFTRSLRKGVPHLGRFCFTEFSLESIFGESETETESEDDDGSDSNESSSELCVSAWYDDSEYRSADQDEQSHRILFISHDTSYIPHIILTAPEADDITHELHQSARDNGLIRPGEQCFHCLYVPICHETGRLPTRREYARMMVKSREKKAAMEQARPTYAKGSLAEALFG</sequence>
<dbReference type="AlphaFoldDB" id="A0A9P5YY97"/>
<evidence type="ECO:0000313" key="3">
    <source>
        <dbReference type="Proteomes" id="UP000807469"/>
    </source>
</evidence>
<dbReference type="Proteomes" id="UP000807469">
    <property type="component" value="Unassembled WGS sequence"/>
</dbReference>
<evidence type="ECO:0000256" key="1">
    <source>
        <dbReference type="SAM" id="MobiDB-lite"/>
    </source>
</evidence>
<organism evidence="2 3">
    <name type="scientific">Pholiota conissans</name>
    <dbReference type="NCBI Taxonomy" id="109636"/>
    <lineage>
        <taxon>Eukaryota</taxon>
        <taxon>Fungi</taxon>
        <taxon>Dikarya</taxon>
        <taxon>Basidiomycota</taxon>
        <taxon>Agaricomycotina</taxon>
        <taxon>Agaricomycetes</taxon>
        <taxon>Agaricomycetidae</taxon>
        <taxon>Agaricales</taxon>
        <taxon>Agaricineae</taxon>
        <taxon>Strophariaceae</taxon>
        <taxon>Pholiota</taxon>
    </lineage>
</organism>
<name>A0A9P5YY97_9AGAR</name>
<keyword evidence="3" id="KW-1185">Reference proteome</keyword>
<accession>A0A9P5YY97</accession>